<evidence type="ECO:0000313" key="2">
    <source>
        <dbReference type="Proteomes" id="UP000006729"/>
    </source>
</evidence>
<accession>A0ACC0SZM5</accession>
<gene>
    <name evidence="1" type="ORF">POPTR_005G137900v4</name>
</gene>
<reference evidence="1 2" key="1">
    <citation type="journal article" date="2006" name="Science">
        <title>The genome of black cottonwood, Populus trichocarpa (Torr. &amp; Gray).</title>
        <authorList>
            <person name="Tuskan G.A."/>
            <person name="Difazio S."/>
            <person name="Jansson S."/>
            <person name="Bohlmann J."/>
            <person name="Grigoriev I."/>
            <person name="Hellsten U."/>
            <person name="Putnam N."/>
            <person name="Ralph S."/>
            <person name="Rombauts S."/>
            <person name="Salamov A."/>
            <person name="Schein J."/>
            <person name="Sterck L."/>
            <person name="Aerts A."/>
            <person name="Bhalerao R.R."/>
            <person name="Bhalerao R.P."/>
            <person name="Blaudez D."/>
            <person name="Boerjan W."/>
            <person name="Brun A."/>
            <person name="Brunner A."/>
            <person name="Busov V."/>
            <person name="Campbell M."/>
            <person name="Carlson J."/>
            <person name="Chalot M."/>
            <person name="Chapman J."/>
            <person name="Chen G.L."/>
            <person name="Cooper D."/>
            <person name="Coutinho P.M."/>
            <person name="Couturier J."/>
            <person name="Covert S."/>
            <person name="Cronk Q."/>
            <person name="Cunningham R."/>
            <person name="Davis J."/>
            <person name="Degroeve S."/>
            <person name="Dejardin A."/>
            <person name="Depamphilis C."/>
            <person name="Detter J."/>
            <person name="Dirks B."/>
            <person name="Dubchak I."/>
            <person name="Duplessis S."/>
            <person name="Ehlting J."/>
            <person name="Ellis B."/>
            <person name="Gendler K."/>
            <person name="Goodstein D."/>
            <person name="Gribskov M."/>
            <person name="Grimwood J."/>
            <person name="Groover A."/>
            <person name="Gunter L."/>
            <person name="Hamberger B."/>
            <person name="Heinze B."/>
            <person name="Helariutta Y."/>
            <person name="Henrissat B."/>
            <person name="Holligan D."/>
            <person name="Holt R."/>
            <person name="Huang W."/>
            <person name="Islam-Faridi N."/>
            <person name="Jones S."/>
            <person name="Jones-Rhoades M."/>
            <person name="Jorgensen R."/>
            <person name="Joshi C."/>
            <person name="Kangasjarvi J."/>
            <person name="Karlsson J."/>
            <person name="Kelleher C."/>
            <person name="Kirkpatrick R."/>
            <person name="Kirst M."/>
            <person name="Kohler A."/>
            <person name="Kalluri U."/>
            <person name="Larimer F."/>
            <person name="Leebens-Mack J."/>
            <person name="Leple J.C."/>
            <person name="Locascio P."/>
            <person name="Lou Y."/>
            <person name="Lucas S."/>
            <person name="Martin F."/>
            <person name="Montanini B."/>
            <person name="Napoli C."/>
            <person name="Nelson D.R."/>
            <person name="Nelson C."/>
            <person name="Nieminen K."/>
            <person name="Nilsson O."/>
            <person name="Pereda V."/>
            <person name="Peter G."/>
            <person name="Philippe R."/>
            <person name="Pilate G."/>
            <person name="Poliakov A."/>
            <person name="Razumovskaya J."/>
            <person name="Richardson P."/>
            <person name="Rinaldi C."/>
            <person name="Ritland K."/>
            <person name="Rouze P."/>
            <person name="Ryaboy D."/>
            <person name="Schmutz J."/>
            <person name="Schrader J."/>
            <person name="Segerman B."/>
            <person name="Shin H."/>
            <person name="Siddiqui A."/>
            <person name="Sterky F."/>
            <person name="Terry A."/>
            <person name="Tsai C.J."/>
            <person name="Uberbacher E."/>
            <person name="Unneberg P."/>
            <person name="Vahala J."/>
            <person name="Wall K."/>
            <person name="Wessler S."/>
            <person name="Yang G."/>
            <person name="Yin T."/>
            <person name="Douglas C."/>
            <person name="Marra M."/>
            <person name="Sandberg G."/>
            <person name="Van de Peer Y."/>
            <person name="Rokhsar D."/>
        </authorList>
    </citation>
    <scope>NUCLEOTIDE SEQUENCE [LARGE SCALE GENOMIC DNA]</scope>
    <source>
        <strain evidence="2">cv. Nisqually</strain>
    </source>
</reference>
<name>A0ACC0SZM5_POPTR</name>
<keyword evidence="2" id="KW-1185">Reference proteome</keyword>
<dbReference type="EMBL" id="CM009294">
    <property type="protein sequence ID" value="KAI9394752.1"/>
    <property type="molecule type" value="Genomic_DNA"/>
</dbReference>
<evidence type="ECO:0000313" key="1">
    <source>
        <dbReference type="EMBL" id="KAI9394752.1"/>
    </source>
</evidence>
<dbReference type="Proteomes" id="UP000006729">
    <property type="component" value="Chromosome 5"/>
</dbReference>
<organism evidence="1 2">
    <name type="scientific">Populus trichocarpa</name>
    <name type="common">Western balsam poplar</name>
    <name type="synonym">Populus balsamifera subsp. trichocarpa</name>
    <dbReference type="NCBI Taxonomy" id="3694"/>
    <lineage>
        <taxon>Eukaryota</taxon>
        <taxon>Viridiplantae</taxon>
        <taxon>Streptophyta</taxon>
        <taxon>Embryophyta</taxon>
        <taxon>Tracheophyta</taxon>
        <taxon>Spermatophyta</taxon>
        <taxon>Magnoliopsida</taxon>
        <taxon>eudicotyledons</taxon>
        <taxon>Gunneridae</taxon>
        <taxon>Pentapetalae</taxon>
        <taxon>rosids</taxon>
        <taxon>fabids</taxon>
        <taxon>Malpighiales</taxon>
        <taxon>Salicaceae</taxon>
        <taxon>Saliceae</taxon>
        <taxon>Populus</taxon>
    </lineage>
</organism>
<sequence>MVSLKNKQESASIMYSSLNSRSSCNFSNICKNTNHLKSLKALLIVNGLIQHKLLLRQFLESCFNLGSVDLALSTFNTIKKPSLLLQNLMIRSLSNNGLHENVLSVYKTCQVWNCLSDDFTFPFVIKACSVLGAFEIGKEIHCAVLRNGYERNVVIETALVDFYGKIGHLGTARSLIDRSPQPDLVSLNALISCYSFHGIDQPVFEVFKLIFAVGLKPNLSTLASVIPVCTRLGCLDTGKSLHGFAVKSGFLANEFLVPALISMYARDVCVSSAINMFEDVKRKNVAVWNAMISACTQKDMAFEAYEMFRQMLHADVLPNSITFVSVIPSCEVAGGILYGESFHAWVIKHGLENQVSVLTALVSMYAKLGEMHKAENLFDRISNRNLLLWNVMVSGYVRNCLWDTSLAAFCEMQLGGFSPDAVSIVSVLSACSYLEAVLFGKCAHAFSIRKGIDSSPNVSNALLAFYSDCRQLTSSFKLFHKMHTRNTVSWNTLISGCVHSGEMEKAVDLGHSMQKEGVALDLVTLISVLPVYCDRDYLGHGMTLHGHAIKKGFASDVSLVNALISTYCKCGDLDSGRFLFEVMSERCVVSWNALITGLRHLNLQNEALVLFSQMTEYQRPNSVTLLNVLPLCYSHLQGKSVHAFAIRTRVLPETPLVTSLIYMYARFENMNSCLSLFEIGTKDIPVWNAIISVHIQTKYPEKAVCFFYDLLRMGLQPDNITVLSLVSACAQLNFLSLAHSVMAYVICKGFEKDSAVSNALIDMYARCGDIVTAKKLFEGLIEKDAVSWSVMINGYCLHGDGKAALEILSQMQLSGVIPNVIVFSTILSACSHAGLVEQAWMVLNSMVENGISARIEHYACLVDLLGRKGHLKEAYNVVKKLPGKPSVTLLESLLGACSVHGNVEIGEEISGLLFEMDPDNPVPYVILSNIYAAAGRWADANKLRSNIDRRRLRKAAGCSLLISEKSDNIVVMKET</sequence>
<proteinExistence type="predicted"/>
<comment type="caution">
    <text evidence="1">The sequence shown here is derived from an EMBL/GenBank/DDBJ whole genome shotgun (WGS) entry which is preliminary data.</text>
</comment>
<protein>
    <submittedName>
        <fullName evidence="1">Uncharacterized protein</fullName>
    </submittedName>
</protein>